<reference evidence="1" key="1">
    <citation type="journal article" date="2020" name="mSystems">
        <title>Genome- and Community-Level Interaction Insights into Carbon Utilization and Element Cycling Functions of Hydrothermarchaeota in Hydrothermal Sediment.</title>
        <authorList>
            <person name="Zhou Z."/>
            <person name="Liu Y."/>
            <person name="Xu W."/>
            <person name="Pan J."/>
            <person name="Luo Z.H."/>
            <person name="Li M."/>
        </authorList>
    </citation>
    <scope>NUCLEOTIDE SEQUENCE [LARGE SCALE GENOMIC DNA]</scope>
    <source>
        <strain evidence="1">SpSt-349</strain>
    </source>
</reference>
<evidence type="ECO:0000313" key="1">
    <source>
        <dbReference type="EMBL" id="HEN42025.1"/>
    </source>
</evidence>
<sequence length="92" mass="9716">MIRVQFFGLLRLMLRKESVEVPAEAGDTVGQVLSRAEGALATPIMHKLADGGFLHAGTIILVNRRNVLHLQGLETPVSDGDTVALFPPGAGG</sequence>
<dbReference type="Pfam" id="PF02597">
    <property type="entry name" value="ThiS"/>
    <property type="match status" value="1"/>
</dbReference>
<dbReference type="CDD" id="cd17505">
    <property type="entry name" value="Ubl_SAMP1_like"/>
    <property type="match status" value="1"/>
</dbReference>
<dbReference type="SUPFAM" id="SSF54285">
    <property type="entry name" value="MoaD/ThiS"/>
    <property type="match status" value="1"/>
</dbReference>
<dbReference type="PANTHER" id="PTHR38031">
    <property type="entry name" value="SULFUR CARRIER PROTEIN SLR0821-RELATED"/>
    <property type="match status" value="1"/>
</dbReference>
<dbReference type="AlphaFoldDB" id="A0A831XF91"/>
<dbReference type="InterPro" id="IPR003749">
    <property type="entry name" value="ThiS/MoaD-like"/>
</dbReference>
<organism evidence="1">
    <name type="scientific">Geobacter metallireducens</name>
    <dbReference type="NCBI Taxonomy" id="28232"/>
    <lineage>
        <taxon>Bacteria</taxon>
        <taxon>Pseudomonadati</taxon>
        <taxon>Thermodesulfobacteriota</taxon>
        <taxon>Desulfuromonadia</taxon>
        <taxon>Geobacterales</taxon>
        <taxon>Geobacteraceae</taxon>
        <taxon>Geobacter</taxon>
    </lineage>
</organism>
<dbReference type="InterPro" id="IPR010038">
    <property type="entry name" value="MoaD_arc-typ"/>
</dbReference>
<dbReference type="PANTHER" id="PTHR38031:SF1">
    <property type="entry name" value="SULFUR CARRIER PROTEIN CYSO"/>
    <property type="match status" value="1"/>
</dbReference>
<dbReference type="EMBL" id="DSOV01000025">
    <property type="protein sequence ID" value="HEN42025.1"/>
    <property type="molecule type" value="Genomic_DNA"/>
</dbReference>
<accession>A0A831XF91</accession>
<dbReference type="InterPro" id="IPR012675">
    <property type="entry name" value="Beta-grasp_dom_sf"/>
</dbReference>
<name>A0A831XF91_GEOME</name>
<dbReference type="Gene3D" id="3.10.20.30">
    <property type="match status" value="1"/>
</dbReference>
<gene>
    <name evidence="1" type="ORF">ENQ87_06550</name>
</gene>
<proteinExistence type="predicted"/>
<dbReference type="InterPro" id="IPR016155">
    <property type="entry name" value="Mopterin_synth/thiamin_S_b"/>
</dbReference>
<dbReference type="NCBIfam" id="TIGR01687">
    <property type="entry name" value="moaD_arch"/>
    <property type="match status" value="1"/>
</dbReference>
<comment type="caution">
    <text evidence="1">The sequence shown here is derived from an EMBL/GenBank/DDBJ whole genome shotgun (WGS) entry which is preliminary data.</text>
</comment>
<dbReference type="InterPro" id="IPR052045">
    <property type="entry name" value="Sulfur_Carrier/Prot_Modifier"/>
</dbReference>
<protein>
    <submittedName>
        <fullName evidence="1">MoaD/ThiS family protein</fullName>
    </submittedName>
</protein>